<reference evidence="1 2" key="1">
    <citation type="journal article" date="2022" name="Plant J.">
        <title>Chromosome-level genome of Camellia lanceoleosa provides a valuable resource for understanding genome evolution and self-incompatibility.</title>
        <authorList>
            <person name="Gong W."/>
            <person name="Xiao S."/>
            <person name="Wang L."/>
            <person name="Liao Z."/>
            <person name="Chang Y."/>
            <person name="Mo W."/>
            <person name="Hu G."/>
            <person name="Li W."/>
            <person name="Zhao G."/>
            <person name="Zhu H."/>
            <person name="Hu X."/>
            <person name="Ji K."/>
            <person name="Xiang X."/>
            <person name="Song Q."/>
            <person name="Yuan D."/>
            <person name="Jin S."/>
            <person name="Zhang L."/>
        </authorList>
    </citation>
    <scope>NUCLEOTIDE SEQUENCE [LARGE SCALE GENOMIC DNA]</scope>
    <source>
        <strain evidence="1">SQ_2022a</strain>
    </source>
</reference>
<proteinExistence type="predicted"/>
<sequence>MSWLSSLYGDGATTTAGESAGEDGDGATTTAGDGNGDGDRDGDGGRGGEGEDRGGDGIKVLPLVDGGWRFLKAAEDKKGDGGWALLKGAEDKKKVIIAAAAVT</sequence>
<protein>
    <submittedName>
        <fullName evidence="1">Uncharacterized protein</fullName>
    </submittedName>
</protein>
<comment type="caution">
    <text evidence="1">The sequence shown here is derived from an EMBL/GenBank/DDBJ whole genome shotgun (WGS) entry which is preliminary data.</text>
</comment>
<dbReference type="Proteomes" id="UP001060215">
    <property type="component" value="Chromosome 7"/>
</dbReference>
<keyword evidence="2" id="KW-1185">Reference proteome</keyword>
<evidence type="ECO:0000313" key="2">
    <source>
        <dbReference type="Proteomes" id="UP001060215"/>
    </source>
</evidence>
<name>A0ACC0H401_9ERIC</name>
<accession>A0ACC0H401</accession>
<evidence type="ECO:0000313" key="1">
    <source>
        <dbReference type="EMBL" id="KAI8007704.1"/>
    </source>
</evidence>
<gene>
    <name evidence="1" type="ORF">LOK49_LG07G01887</name>
</gene>
<organism evidence="1 2">
    <name type="scientific">Camellia lanceoleosa</name>
    <dbReference type="NCBI Taxonomy" id="1840588"/>
    <lineage>
        <taxon>Eukaryota</taxon>
        <taxon>Viridiplantae</taxon>
        <taxon>Streptophyta</taxon>
        <taxon>Embryophyta</taxon>
        <taxon>Tracheophyta</taxon>
        <taxon>Spermatophyta</taxon>
        <taxon>Magnoliopsida</taxon>
        <taxon>eudicotyledons</taxon>
        <taxon>Gunneridae</taxon>
        <taxon>Pentapetalae</taxon>
        <taxon>asterids</taxon>
        <taxon>Ericales</taxon>
        <taxon>Theaceae</taxon>
        <taxon>Camellia</taxon>
    </lineage>
</organism>
<dbReference type="EMBL" id="CM045764">
    <property type="protein sequence ID" value="KAI8007704.1"/>
    <property type="molecule type" value="Genomic_DNA"/>
</dbReference>